<dbReference type="EMBL" id="JAWDJX010000001">
    <property type="protein sequence ID" value="KAK3058817.1"/>
    <property type="molecule type" value="Genomic_DNA"/>
</dbReference>
<feature type="region of interest" description="Disordered" evidence="1">
    <location>
        <begin position="161"/>
        <end position="194"/>
    </location>
</feature>
<evidence type="ECO:0000313" key="2">
    <source>
        <dbReference type="EMBL" id="KAK3058817.1"/>
    </source>
</evidence>
<evidence type="ECO:0000256" key="1">
    <source>
        <dbReference type="SAM" id="MobiDB-lite"/>
    </source>
</evidence>
<feature type="compositionally biased region" description="Basic and acidic residues" evidence="1">
    <location>
        <begin position="169"/>
        <end position="186"/>
    </location>
</feature>
<keyword evidence="3" id="KW-1185">Reference proteome</keyword>
<reference evidence="2" key="1">
    <citation type="submission" date="2023-04" db="EMBL/GenBank/DDBJ databases">
        <title>Black Yeasts Isolated from many extreme environments.</title>
        <authorList>
            <person name="Coleine C."/>
            <person name="Stajich J.E."/>
            <person name="Selbmann L."/>
        </authorList>
    </citation>
    <scope>NUCLEOTIDE SEQUENCE</scope>
    <source>
        <strain evidence="2">CCFEE 5312</strain>
    </source>
</reference>
<name>A0AAJ0GJJ0_9PEZI</name>
<gene>
    <name evidence="2" type="ORF">LTR09_000382</name>
</gene>
<accession>A0AAJ0GJJ0</accession>
<proteinExistence type="predicted"/>
<protein>
    <submittedName>
        <fullName evidence="2">Uncharacterized protein</fullName>
    </submittedName>
</protein>
<organism evidence="2 3">
    <name type="scientific">Extremus antarcticus</name>
    <dbReference type="NCBI Taxonomy" id="702011"/>
    <lineage>
        <taxon>Eukaryota</taxon>
        <taxon>Fungi</taxon>
        <taxon>Dikarya</taxon>
        <taxon>Ascomycota</taxon>
        <taxon>Pezizomycotina</taxon>
        <taxon>Dothideomycetes</taxon>
        <taxon>Dothideomycetidae</taxon>
        <taxon>Mycosphaerellales</taxon>
        <taxon>Extremaceae</taxon>
        <taxon>Extremus</taxon>
    </lineage>
</organism>
<dbReference type="Proteomes" id="UP001271007">
    <property type="component" value="Unassembled WGS sequence"/>
</dbReference>
<comment type="caution">
    <text evidence="2">The sequence shown here is derived from an EMBL/GenBank/DDBJ whole genome shotgun (WGS) entry which is preliminary data.</text>
</comment>
<sequence length="194" mass="21812">MAKGATCKERMAVVIHNRTSNEQAHPGPSDTLIRVWLSSTRQADDHPNHRRHFDQYRALQKLAENEQRVEEAQLKLSLMLQQGNTSKDSVLQNLVAQGDFSMISTARPNETFAEPSIQQARCTISQAGVREVAGPNPVVHMSVKVREMNVMECINKQQSAVKSIKKKPTPLEERKKGHFEIPKDMLSDGDTDEV</sequence>
<dbReference type="AlphaFoldDB" id="A0AAJ0GJJ0"/>
<evidence type="ECO:0000313" key="3">
    <source>
        <dbReference type="Proteomes" id="UP001271007"/>
    </source>
</evidence>